<evidence type="ECO:0000313" key="10">
    <source>
        <dbReference type="EMBL" id="KAL1395035.1"/>
    </source>
</evidence>
<feature type="region of interest" description="Disordered" evidence="8">
    <location>
        <begin position="269"/>
        <end position="304"/>
    </location>
</feature>
<dbReference type="SUPFAM" id="SSF57667">
    <property type="entry name" value="beta-beta-alpha zinc fingers"/>
    <property type="match status" value="2"/>
</dbReference>
<keyword evidence="5" id="KW-0862">Zinc</keyword>
<reference evidence="10 11" key="1">
    <citation type="submission" date="2024-05" db="EMBL/GenBank/DDBJ databases">
        <title>Culex pipiens pipiens assembly and annotation.</title>
        <authorList>
            <person name="Alout H."/>
            <person name="Durand T."/>
        </authorList>
    </citation>
    <scope>NUCLEOTIDE SEQUENCE [LARGE SCALE GENOMIC DNA]</scope>
    <source>
        <strain evidence="10">HA-2024</strain>
        <tissue evidence="10">Whole body</tissue>
    </source>
</reference>
<dbReference type="InterPro" id="IPR050888">
    <property type="entry name" value="ZnF_C2H2-type_TF"/>
</dbReference>
<proteinExistence type="predicted"/>
<evidence type="ECO:0000256" key="2">
    <source>
        <dbReference type="ARBA" id="ARBA00022723"/>
    </source>
</evidence>
<comment type="subcellular location">
    <subcellularLocation>
        <location evidence="1">Nucleus</location>
    </subcellularLocation>
</comment>
<accession>A0ABD1D5W6</accession>
<evidence type="ECO:0000256" key="3">
    <source>
        <dbReference type="ARBA" id="ARBA00022737"/>
    </source>
</evidence>
<feature type="domain" description="C2H2-type" evidence="9">
    <location>
        <begin position="139"/>
        <end position="167"/>
    </location>
</feature>
<evidence type="ECO:0000256" key="5">
    <source>
        <dbReference type="ARBA" id="ARBA00022833"/>
    </source>
</evidence>
<keyword evidence="2" id="KW-0479">Metal-binding</keyword>
<evidence type="ECO:0000256" key="4">
    <source>
        <dbReference type="ARBA" id="ARBA00022771"/>
    </source>
</evidence>
<dbReference type="PROSITE" id="PS00028">
    <property type="entry name" value="ZINC_FINGER_C2H2_1"/>
    <property type="match status" value="2"/>
</dbReference>
<feature type="domain" description="C2H2-type" evidence="9">
    <location>
        <begin position="101"/>
        <end position="124"/>
    </location>
</feature>
<dbReference type="SMART" id="SM00355">
    <property type="entry name" value="ZnF_C2H2"/>
    <property type="match status" value="4"/>
</dbReference>
<dbReference type="PANTHER" id="PTHR24406">
    <property type="entry name" value="TRANSCRIPTIONAL REPRESSOR CTCFL-RELATED"/>
    <property type="match status" value="1"/>
</dbReference>
<dbReference type="PROSITE" id="PS50157">
    <property type="entry name" value="ZINC_FINGER_C2H2_2"/>
    <property type="match status" value="2"/>
</dbReference>
<feature type="region of interest" description="Disordered" evidence="8">
    <location>
        <begin position="59"/>
        <end position="100"/>
    </location>
</feature>
<dbReference type="EMBL" id="JBEHCU010007331">
    <property type="protein sequence ID" value="KAL1395035.1"/>
    <property type="molecule type" value="Genomic_DNA"/>
</dbReference>
<evidence type="ECO:0000313" key="11">
    <source>
        <dbReference type="Proteomes" id="UP001562425"/>
    </source>
</evidence>
<dbReference type="FunFam" id="3.30.160.60:FF:003317">
    <property type="entry name" value="Zinc finger protein 322"/>
    <property type="match status" value="1"/>
</dbReference>
<keyword evidence="4 7" id="KW-0863">Zinc-finger</keyword>
<dbReference type="Pfam" id="PF00096">
    <property type="entry name" value="zf-C2H2"/>
    <property type="match status" value="1"/>
</dbReference>
<evidence type="ECO:0000256" key="8">
    <source>
        <dbReference type="SAM" id="MobiDB-lite"/>
    </source>
</evidence>
<protein>
    <recommendedName>
        <fullName evidence="9">C2H2-type domain-containing protein</fullName>
    </recommendedName>
</protein>
<keyword evidence="11" id="KW-1185">Reference proteome</keyword>
<keyword evidence="6" id="KW-0539">Nucleus</keyword>
<keyword evidence="3" id="KW-0677">Repeat</keyword>
<comment type="caution">
    <text evidence="10">The sequence shown here is derived from an EMBL/GenBank/DDBJ whole genome shotgun (WGS) entry which is preliminary data.</text>
</comment>
<organism evidence="10 11">
    <name type="scientific">Culex pipiens pipiens</name>
    <name type="common">Northern house mosquito</name>
    <dbReference type="NCBI Taxonomy" id="38569"/>
    <lineage>
        <taxon>Eukaryota</taxon>
        <taxon>Metazoa</taxon>
        <taxon>Ecdysozoa</taxon>
        <taxon>Arthropoda</taxon>
        <taxon>Hexapoda</taxon>
        <taxon>Insecta</taxon>
        <taxon>Pterygota</taxon>
        <taxon>Neoptera</taxon>
        <taxon>Endopterygota</taxon>
        <taxon>Diptera</taxon>
        <taxon>Nematocera</taxon>
        <taxon>Culicoidea</taxon>
        <taxon>Culicidae</taxon>
        <taxon>Culicinae</taxon>
        <taxon>Culicini</taxon>
        <taxon>Culex</taxon>
        <taxon>Culex</taxon>
    </lineage>
</organism>
<dbReference type="Gene3D" id="3.30.160.60">
    <property type="entry name" value="Classic Zinc Finger"/>
    <property type="match status" value="2"/>
</dbReference>
<dbReference type="Proteomes" id="UP001562425">
    <property type="component" value="Unassembled WGS sequence"/>
</dbReference>
<dbReference type="InterPro" id="IPR036236">
    <property type="entry name" value="Znf_C2H2_sf"/>
</dbReference>
<evidence type="ECO:0000256" key="6">
    <source>
        <dbReference type="ARBA" id="ARBA00023242"/>
    </source>
</evidence>
<name>A0ABD1D5W6_CULPP</name>
<dbReference type="AlphaFoldDB" id="A0ABD1D5W6"/>
<evidence type="ECO:0000256" key="1">
    <source>
        <dbReference type="ARBA" id="ARBA00004123"/>
    </source>
</evidence>
<dbReference type="InterPro" id="IPR013087">
    <property type="entry name" value="Znf_C2H2_type"/>
</dbReference>
<evidence type="ECO:0000259" key="9">
    <source>
        <dbReference type="PROSITE" id="PS50157"/>
    </source>
</evidence>
<dbReference type="GO" id="GO:0008270">
    <property type="term" value="F:zinc ion binding"/>
    <property type="evidence" value="ECO:0007669"/>
    <property type="project" value="UniProtKB-KW"/>
</dbReference>
<sequence length="391" mass="43184">MCTKNLSCPLCCRSNFPNIDALRISLLKVTSRPLKCPICVDEVLGLDKLTIHLFGHSILGPEDGKPPPPPVEKKKPPTTTSQLKSVRKSRSTQKTQPIEPSRCGICGDEFRDQSLLQMHQSVFHEIPIRPLEEKPPLTFQCTMCPKVFKMKGSLKIHMRVVHLGCPKKAATVTTNGSSAVPPSDPPPAYPSTDVVHWKCFRQRVSYLVHRRIHTNTQPYKCTACEKSFRYKVSQRTHKCPAQPPGTVIRQTGDLLQKLLQSSAILPTLQEQQQPSTASPPPAPPSSVETEQIPDEEDDATRSDDYINRTLDELLKESYDKMGISGDQSQLYAAMDGGSGGSSSSGVGESSVLVPRIENLCLMSPGPRGDLMSFDGESMEVIDSYKLDLLYN</sequence>
<gene>
    <name evidence="10" type="ORF">pipiens_002929</name>
</gene>
<evidence type="ECO:0000256" key="7">
    <source>
        <dbReference type="PROSITE-ProRule" id="PRU00042"/>
    </source>
</evidence>
<dbReference type="GO" id="GO:0005634">
    <property type="term" value="C:nucleus"/>
    <property type="evidence" value="ECO:0007669"/>
    <property type="project" value="UniProtKB-SubCell"/>
</dbReference>